<proteinExistence type="predicted"/>
<accession>A0A9Y2NB81</accession>
<dbReference type="KEGG" id="amog:QRX60_29500"/>
<gene>
    <name evidence="1" type="ORF">QRX60_29500</name>
</gene>
<reference evidence="1 2" key="1">
    <citation type="submission" date="2023-06" db="EMBL/GenBank/DDBJ databases">
        <authorList>
            <person name="Oyuntsetseg B."/>
            <person name="Kim S.B."/>
        </authorList>
    </citation>
    <scope>NUCLEOTIDE SEQUENCE [LARGE SCALE GENOMIC DNA]</scope>
    <source>
        <strain evidence="1 2">4-36</strain>
    </source>
</reference>
<name>A0A9Y2NB81_9PSEU</name>
<dbReference type="EMBL" id="CP127295">
    <property type="protein sequence ID" value="WIX98201.1"/>
    <property type="molecule type" value="Genomic_DNA"/>
</dbReference>
<dbReference type="RefSeq" id="WP_285994686.1">
    <property type="nucleotide sequence ID" value="NZ_CP127295.1"/>
</dbReference>
<dbReference type="Proteomes" id="UP001239397">
    <property type="component" value="Chromosome"/>
</dbReference>
<keyword evidence="2" id="KW-1185">Reference proteome</keyword>
<evidence type="ECO:0000313" key="2">
    <source>
        <dbReference type="Proteomes" id="UP001239397"/>
    </source>
</evidence>
<evidence type="ECO:0000313" key="1">
    <source>
        <dbReference type="EMBL" id="WIX98201.1"/>
    </source>
</evidence>
<dbReference type="AlphaFoldDB" id="A0A9Y2NB81"/>
<organism evidence="1 2">
    <name type="scientific">Amycolatopsis mongoliensis</name>
    <dbReference type="NCBI Taxonomy" id="715475"/>
    <lineage>
        <taxon>Bacteria</taxon>
        <taxon>Bacillati</taxon>
        <taxon>Actinomycetota</taxon>
        <taxon>Actinomycetes</taxon>
        <taxon>Pseudonocardiales</taxon>
        <taxon>Pseudonocardiaceae</taxon>
        <taxon>Amycolatopsis</taxon>
    </lineage>
</organism>
<protein>
    <submittedName>
        <fullName evidence="1">Uncharacterized protein</fullName>
    </submittedName>
</protein>
<sequence length="218" mass="22519">MREVVMPTPGFPPDVLDEDGEPSWISALACSGPHHAVHVVRDLEPATALERLGAKAAGIRPGALPAARPDELTSLPAASLGADAGGAATLTAGRIGSWTFVYDDSAITADRGPLLSVGGRIAATGRYTINADAGLTYAADGETVAWITVDDLDLEADLPGLPAELRAAFESAGTFDDGELDPGEPDPQICMRAVCALAGLHCTIEDLREIPLLIAVFP</sequence>